<keyword evidence="5 9" id="KW-1133">Transmembrane helix</keyword>
<organism evidence="10 11">
    <name type="scientific">Cognaticolwellia beringensis</name>
    <dbReference type="NCBI Taxonomy" id="1967665"/>
    <lineage>
        <taxon>Bacteria</taxon>
        <taxon>Pseudomonadati</taxon>
        <taxon>Pseudomonadota</taxon>
        <taxon>Gammaproteobacteria</taxon>
        <taxon>Alteromonadales</taxon>
        <taxon>Colwelliaceae</taxon>
        <taxon>Cognaticolwellia</taxon>
    </lineage>
</organism>
<evidence type="ECO:0000313" key="10">
    <source>
        <dbReference type="EMBL" id="ASP49658.1"/>
    </source>
</evidence>
<sequence length="308" mass="34410">MIVRDKPNAFKLLFILRGSVVTLIFGQIAFFTLLGTAVAAAQYYYPVIFPTFTLSPLALLGVALSLFLGFRNNASYERWWEARKQWGQLVIDARSLSRQVTSYVDESAKGGAELQQRMIYLTIAFSHALRHQLRQSDPWSDIEKYLNPEDIAALRKSQNLPDALLRLMGKKLGTCRHKNLLSDFLIQSIDDNITSMATVQAGCERIQSTPLPFAYMLLVQRTAYLYCLILPFGIVGSMGLITPLFCAIIAYTFFGLDALSEELEEPFGLSANDLPLSAISRGIEINLLEILGVIELPAAIQPVKNRLI</sequence>
<accession>A0A222GCQ2</accession>
<evidence type="ECO:0000256" key="2">
    <source>
        <dbReference type="ARBA" id="ARBA00022448"/>
    </source>
</evidence>
<keyword evidence="4 9" id="KW-0812">Transmembrane</keyword>
<evidence type="ECO:0000256" key="1">
    <source>
        <dbReference type="ARBA" id="ARBA00004651"/>
    </source>
</evidence>
<dbReference type="OrthoDB" id="445589at2"/>
<dbReference type="PANTHER" id="PTHR33281">
    <property type="entry name" value="UPF0187 PROTEIN YNEE"/>
    <property type="match status" value="1"/>
</dbReference>
<keyword evidence="11" id="KW-1185">Reference proteome</keyword>
<proteinExistence type="inferred from homology"/>
<evidence type="ECO:0000256" key="8">
    <source>
        <dbReference type="ARBA" id="ARBA00034708"/>
    </source>
</evidence>
<dbReference type="RefSeq" id="WP_081153930.1">
    <property type="nucleotide sequence ID" value="NZ_CP020465.1"/>
</dbReference>
<dbReference type="Pfam" id="PF25539">
    <property type="entry name" value="Bestrophin_2"/>
    <property type="match status" value="1"/>
</dbReference>
<name>A0A222GCQ2_9GAMM</name>
<evidence type="ECO:0000256" key="7">
    <source>
        <dbReference type="ARBA" id="ARBA00023136"/>
    </source>
</evidence>
<keyword evidence="6" id="KW-0406">Ion transport</keyword>
<evidence type="ECO:0000256" key="4">
    <source>
        <dbReference type="ARBA" id="ARBA00022692"/>
    </source>
</evidence>
<protein>
    <recommendedName>
        <fullName evidence="12">Bestrophin</fullName>
    </recommendedName>
</protein>
<evidence type="ECO:0000256" key="6">
    <source>
        <dbReference type="ARBA" id="ARBA00023065"/>
    </source>
</evidence>
<dbReference type="GO" id="GO:0005886">
    <property type="term" value="C:plasma membrane"/>
    <property type="evidence" value="ECO:0007669"/>
    <property type="project" value="UniProtKB-SubCell"/>
</dbReference>
<evidence type="ECO:0000256" key="5">
    <source>
        <dbReference type="ARBA" id="ARBA00022989"/>
    </source>
</evidence>
<feature type="transmembrane region" description="Helical" evidence="9">
    <location>
        <begin position="223"/>
        <end position="254"/>
    </location>
</feature>
<comment type="subcellular location">
    <subcellularLocation>
        <location evidence="1">Cell membrane</location>
        <topology evidence="1">Multi-pass membrane protein</topology>
    </subcellularLocation>
</comment>
<dbReference type="AlphaFoldDB" id="A0A222GCQ2"/>
<evidence type="ECO:0000256" key="9">
    <source>
        <dbReference type="SAM" id="Phobius"/>
    </source>
</evidence>
<dbReference type="PANTHER" id="PTHR33281:SF19">
    <property type="entry name" value="VOLTAGE-DEPENDENT ANION CHANNEL-FORMING PROTEIN YNEE"/>
    <property type="match status" value="1"/>
</dbReference>
<comment type="similarity">
    <text evidence="8">Belongs to the anion channel-forming bestrophin (TC 1.A.46) family.</text>
</comment>
<dbReference type="GO" id="GO:0005254">
    <property type="term" value="F:chloride channel activity"/>
    <property type="evidence" value="ECO:0007669"/>
    <property type="project" value="InterPro"/>
</dbReference>
<feature type="transmembrane region" description="Helical" evidence="9">
    <location>
        <begin position="47"/>
        <end position="70"/>
    </location>
</feature>
<feature type="transmembrane region" description="Helical" evidence="9">
    <location>
        <begin position="12"/>
        <end position="41"/>
    </location>
</feature>
<dbReference type="KEGG" id="cber:B5D82_18945"/>
<keyword evidence="2" id="KW-0813">Transport</keyword>
<keyword evidence="3" id="KW-1003">Cell membrane</keyword>
<keyword evidence="7 9" id="KW-0472">Membrane</keyword>
<reference evidence="10 11" key="1">
    <citation type="submission" date="2017-08" db="EMBL/GenBank/DDBJ databases">
        <title>Complete genome of Colwellia sp. NB097-1, a psychrophile bacterium ioslated from Bering Sea.</title>
        <authorList>
            <person name="Chen X."/>
        </authorList>
    </citation>
    <scope>NUCLEOTIDE SEQUENCE [LARGE SCALE GENOMIC DNA]</scope>
    <source>
        <strain evidence="10 11">NB097-1</strain>
    </source>
</reference>
<evidence type="ECO:0000313" key="11">
    <source>
        <dbReference type="Proteomes" id="UP000202259"/>
    </source>
</evidence>
<dbReference type="InterPro" id="IPR044669">
    <property type="entry name" value="YneE/VCCN1/2-like"/>
</dbReference>
<gene>
    <name evidence="10" type="ORF">B5D82_18945</name>
</gene>
<evidence type="ECO:0000256" key="3">
    <source>
        <dbReference type="ARBA" id="ARBA00022475"/>
    </source>
</evidence>
<evidence type="ECO:0008006" key="12">
    <source>
        <dbReference type="Google" id="ProtNLM"/>
    </source>
</evidence>
<dbReference type="Proteomes" id="UP000202259">
    <property type="component" value="Chromosome"/>
</dbReference>
<dbReference type="EMBL" id="CP020465">
    <property type="protein sequence ID" value="ASP49658.1"/>
    <property type="molecule type" value="Genomic_DNA"/>
</dbReference>